<dbReference type="PANTHER" id="PTHR12015:SF210">
    <property type="entry name" value="C-X-C MOTIF CHEMOKINE 9"/>
    <property type="match status" value="1"/>
</dbReference>
<organism evidence="8 9">
    <name type="scientific">Pogonophryne albipinna</name>
    <dbReference type="NCBI Taxonomy" id="1090488"/>
    <lineage>
        <taxon>Eukaryota</taxon>
        <taxon>Metazoa</taxon>
        <taxon>Chordata</taxon>
        <taxon>Craniata</taxon>
        <taxon>Vertebrata</taxon>
        <taxon>Euteleostomi</taxon>
        <taxon>Actinopterygii</taxon>
        <taxon>Neopterygii</taxon>
        <taxon>Teleostei</taxon>
        <taxon>Neoteleostei</taxon>
        <taxon>Acanthomorphata</taxon>
        <taxon>Eupercaria</taxon>
        <taxon>Perciformes</taxon>
        <taxon>Notothenioidei</taxon>
        <taxon>Pogonophryne</taxon>
    </lineage>
</organism>
<feature type="domain" description="Chemokine interleukin-8-like" evidence="7">
    <location>
        <begin position="27"/>
        <end position="88"/>
    </location>
</feature>
<dbReference type="CDD" id="cd00273">
    <property type="entry name" value="Chemokine_CXC"/>
    <property type="match status" value="1"/>
</dbReference>
<name>A0AAD6BK98_9TELE</name>
<dbReference type="InterPro" id="IPR033899">
    <property type="entry name" value="CXC_Chemokine_domain"/>
</dbReference>
<feature type="signal peptide" evidence="6">
    <location>
        <begin position="1"/>
        <end position="18"/>
    </location>
</feature>
<evidence type="ECO:0000256" key="2">
    <source>
        <dbReference type="ARBA" id="ARBA00010665"/>
    </source>
</evidence>
<dbReference type="PRINTS" id="PR00437">
    <property type="entry name" value="SMALLCYTKCXC"/>
</dbReference>
<dbReference type="FunFam" id="2.40.50.40:FF:000004">
    <property type="entry name" value="C-X-C motif chemokine"/>
    <property type="match status" value="1"/>
</dbReference>
<dbReference type="PANTHER" id="PTHR12015">
    <property type="entry name" value="SMALL INDUCIBLE CYTOKINE A"/>
    <property type="match status" value="1"/>
</dbReference>
<accession>A0AAD6BK98</accession>
<feature type="chain" id="PRO_5042000508" description="Chemokine interleukin-8-like domain-containing protein" evidence="6">
    <location>
        <begin position="19"/>
        <end position="125"/>
    </location>
</feature>
<keyword evidence="6" id="KW-0732">Signal</keyword>
<dbReference type="EMBL" id="JAPTMU010000004">
    <property type="protein sequence ID" value="KAJ4944386.1"/>
    <property type="molecule type" value="Genomic_DNA"/>
</dbReference>
<evidence type="ECO:0000259" key="7">
    <source>
        <dbReference type="SMART" id="SM00199"/>
    </source>
</evidence>
<dbReference type="InterPro" id="IPR001811">
    <property type="entry name" value="Chemokine_IL8-like_dom"/>
</dbReference>
<comment type="caution">
    <text evidence="8">The sequence shown here is derived from an EMBL/GenBank/DDBJ whole genome shotgun (WGS) entry which is preliminary data.</text>
</comment>
<reference evidence="8" key="1">
    <citation type="submission" date="2022-11" db="EMBL/GenBank/DDBJ databases">
        <title>Chromosome-level genome of Pogonophryne albipinna.</title>
        <authorList>
            <person name="Jo E."/>
        </authorList>
    </citation>
    <scope>NUCLEOTIDE SEQUENCE</scope>
    <source>
        <strain evidence="8">SGF0006</strain>
        <tissue evidence="8">Muscle</tissue>
    </source>
</reference>
<evidence type="ECO:0000256" key="4">
    <source>
        <dbReference type="ARBA" id="ARBA00022525"/>
    </source>
</evidence>
<evidence type="ECO:0000256" key="5">
    <source>
        <dbReference type="ARBA" id="ARBA00054901"/>
    </source>
</evidence>
<gene>
    <name evidence="8" type="ORF">JOQ06_012930</name>
</gene>
<dbReference type="GO" id="GO:0005615">
    <property type="term" value="C:extracellular space"/>
    <property type="evidence" value="ECO:0007669"/>
    <property type="project" value="UniProtKB-KW"/>
</dbReference>
<keyword evidence="9" id="KW-1185">Reference proteome</keyword>
<evidence type="ECO:0000256" key="6">
    <source>
        <dbReference type="SAM" id="SignalP"/>
    </source>
</evidence>
<dbReference type="SMART" id="SM00199">
    <property type="entry name" value="SCY"/>
    <property type="match status" value="1"/>
</dbReference>
<proteinExistence type="inferred from homology"/>
<dbReference type="Gene3D" id="2.40.50.40">
    <property type="match status" value="1"/>
</dbReference>
<evidence type="ECO:0000256" key="1">
    <source>
        <dbReference type="ARBA" id="ARBA00004613"/>
    </source>
</evidence>
<protein>
    <recommendedName>
        <fullName evidence="7">Chemokine interleukin-8-like domain-containing protein</fullName>
    </recommendedName>
</protein>
<dbReference type="GO" id="GO:0006952">
    <property type="term" value="P:defense response"/>
    <property type="evidence" value="ECO:0007669"/>
    <property type="project" value="InterPro"/>
</dbReference>
<sequence>MYIITIVALLFFFTISEGINLGDWGGIKHCRCVSKEKKPIGRYIGRVEVNPAGPHCEDIEIIATLKKDGQKICLDPNAPWVKRVLKRKRQGRDLEEQTFADLAEREREPFCYNCITTKVQIGIMD</sequence>
<keyword evidence="3" id="KW-0202">Cytokine</keyword>
<evidence type="ECO:0000256" key="3">
    <source>
        <dbReference type="ARBA" id="ARBA00022514"/>
    </source>
</evidence>
<dbReference type="AlphaFoldDB" id="A0AAD6BK98"/>
<dbReference type="Proteomes" id="UP001219934">
    <property type="component" value="Unassembled WGS sequence"/>
</dbReference>
<dbReference type="GO" id="GO:0042056">
    <property type="term" value="F:chemoattractant activity"/>
    <property type="evidence" value="ECO:0007669"/>
    <property type="project" value="UniProtKB-ARBA"/>
</dbReference>
<comment type="similarity">
    <text evidence="2">Belongs to the intercrine alpha (chemokine CxC) family.</text>
</comment>
<dbReference type="Pfam" id="PF00048">
    <property type="entry name" value="IL8"/>
    <property type="match status" value="1"/>
</dbReference>
<evidence type="ECO:0000313" key="9">
    <source>
        <dbReference type="Proteomes" id="UP001219934"/>
    </source>
</evidence>
<dbReference type="PRINTS" id="PR00436">
    <property type="entry name" value="INTERLEUKIN8"/>
</dbReference>
<dbReference type="InterPro" id="IPR036048">
    <property type="entry name" value="Interleukin_8-like_sf"/>
</dbReference>
<evidence type="ECO:0000313" key="8">
    <source>
        <dbReference type="EMBL" id="KAJ4944386.1"/>
    </source>
</evidence>
<keyword evidence="4" id="KW-0964">Secreted</keyword>
<dbReference type="InterPro" id="IPR039809">
    <property type="entry name" value="Chemokine_b/g/d"/>
</dbReference>
<comment type="subcellular location">
    <subcellularLocation>
        <location evidence="1">Secreted</location>
    </subcellularLocation>
</comment>
<dbReference type="GO" id="GO:0006955">
    <property type="term" value="P:immune response"/>
    <property type="evidence" value="ECO:0007669"/>
    <property type="project" value="InterPro"/>
</dbReference>
<dbReference type="InterPro" id="IPR001089">
    <property type="entry name" value="Chemokine_CXC"/>
</dbReference>
<comment type="function">
    <text evidence="5">Ligand for cxcr3.2. Chemotactic for macrophages.</text>
</comment>
<dbReference type="SUPFAM" id="SSF54117">
    <property type="entry name" value="Interleukin 8-like chemokines"/>
    <property type="match status" value="1"/>
</dbReference>
<dbReference type="GO" id="GO:0008009">
    <property type="term" value="F:chemokine activity"/>
    <property type="evidence" value="ECO:0007669"/>
    <property type="project" value="InterPro"/>
</dbReference>